<evidence type="ECO:0000256" key="1">
    <source>
        <dbReference type="SAM" id="Coils"/>
    </source>
</evidence>
<feature type="coiled-coil region" evidence="1">
    <location>
        <begin position="53"/>
        <end position="80"/>
    </location>
</feature>
<proteinExistence type="predicted"/>
<reference evidence="2" key="1">
    <citation type="journal article" date="2021" name="Proc. Natl. Acad. Sci. U.S.A.">
        <title>A Catalog of Tens of Thousands of Viruses from Human Metagenomes Reveals Hidden Associations with Chronic Diseases.</title>
        <authorList>
            <person name="Tisza M.J."/>
            <person name="Buck C.B."/>
        </authorList>
    </citation>
    <scope>NUCLEOTIDE SEQUENCE</scope>
    <source>
        <strain evidence="2">CtlRg1</strain>
    </source>
</reference>
<dbReference type="EMBL" id="BK014834">
    <property type="protein sequence ID" value="DAD77819.1"/>
    <property type="molecule type" value="Genomic_DNA"/>
</dbReference>
<protein>
    <submittedName>
        <fullName evidence="2">Uncharacterized protein</fullName>
    </submittedName>
</protein>
<keyword evidence="1" id="KW-0175">Coiled coil</keyword>
<sequence>MKTVSLNAHVLKMYDSVDEMPIVNFQKFNKLLLLDSGIGSTVDDVDTHLSHLASLIKSDIEKAQTEIQNLRQNLAMIVLNISPKFMAFVPLVAEIDGKPLTDLSDENCIETLKLLNTKVSSGFISTIIENVKKKFRPS</sequence>
<accession>A0A8S5M762</accession>
<evidence type="ECO:0000313" key="2">
    <source>
        <dbReference type="EMBL" id="DAD77819.1"/>
    </source>
</evidence>
<name>A0A8S5M762_9CAUD</name>
<organism evidence="2">
    <name type="scientific">Myoviridae sp. ctlRg1</name>
    <dbReference type="NCBI Taxonomy" id="2826692"/>
    <lineage>
        <taxon>Viruses</taxon>
        <taxon>Duplodnaviria</taxon>
        <taxon>Heunggongvirae</taxon>
        <taxon>Uroviricota</taxon>
        <taxon>Caudoviricetes</taxon>
    </lineage>
</organism>